<dbReference type="KEGG" id="bhs:BM1374165_01515"/>
<dbReference type="PATRIC" id="fig|38323.4.peg.1702"/>
<reference evidence="8" key="1">
    <citation type="submission" date="2013-11" db="EMBL/GenBank/DDBJ databases">
        <title>Genome sequencing of Bartonella spp. isolated from human blood.</title>
        <authorList>
            <person name="Raoult D."/>
        </authorList>
    </citation>
    <scope>NUCLEOTIDE SEQUENCE</scope>
    <source>
        <strain evidence="8">BM1374165</strain>
    </source>
</reference>
<dbReference type="PANTHER" id="PTHR11241">
    <property type="entry name" value="DEOXYURIDINE 5'-TRIPHOSPHATE NUCLEOTIDOHYDROLASE"/>
    <property type="match status" value="1"/>
</dbReference>
<organism evidence="7 8">
    <name type="scientific">Bartonella henselae</name>
    <name type="common">Rochalimaea henselae</name>
    <dbReference type="NCBI Taxonomy" id="38323"/>
    <lineage>
        <taxon>Bacteria</taxon>
        <taxon>Pseudomonadati</taxon>
        <taxon>Pseudomonadota</taxon>
        <taxon>Alphaproteobacteria</taxon>
        <taxon>Hyphomicrobiales</taxon>
        <taxon>Bartonellaceae</taxon>
        <taxon>Bartonella</taxon>
    </lineage>
</organism>
<feature type="domain" description="dUTPase-like" evidence="6">
    <location>
        <begin position="4"/>
        <end position="68"/>
    </location>
</feature>
<accession>X5M8Z7</accession>
<evidence type="ECO:0000256" key="1">
    <source>
        <dbReference type="ARBA" id="ARBA00006581"/>
    </source>
</evidence>
<feature type="region of interest" description="Disordered" evidence="5">
    <location>
        <begin position="48"/>
        <end position="70"/>
    </location>
</feature>
<keyword evidence="3" id="KW-0546">Nucleotide metabolism</keyword>
<evidence type="ECO:0000313" key="7">
    <source>
        <dbReference type="EMBL" id="CDO47488.1"/>
    </source>
</evidence>
<dbReference type="Gene3D" id="2.70.40.10">
    <property type="match status" value="1"/>
</dbReference>
<dbReference type="InterPro" id="IPR036157">
    <property type="entry name" value="dUTPase-like_sf"/>
</dbReference>
<proteinExistence type="inferred from homology"/>
<sequence length="70" mass="7397">MRLAGSEVKVLLINCGQEDFAIKRGMRIAQTVIAPVLQVNVCALEPQQNESTKNTVGNRGAGGFGSTGHD</sequence>
<dbReference type="GO" id="GO:0046081">
    <property type="term" value="P:dUTP catabolic process"/>
    <property type="evidence" value="ECO:0007669"/>
    <property type="project" value="InterPro"/>
</dbReference>
<evidence type="ECO:0000256" key="4">
    <source>
        <dbReference type="ARBA" id="ARBA00047686"/>
    </source>
</evidence>
<dbReference type="GO" id="GO:0000287">
    <property type="term" value="F:magnesium ion binding"/>
    <property type="evidence" value="ECO:0007669"/>
    <property type="project" value="InterPro"/>
</dbReference>
<feature type="compositionally biased region" description="Gly residues" evidence="5">
    <location>
        <begin position="59"/>
        <end position="70"/>
    </location>
</feature>
<evidence type="ECO:0000256" key="2">
    <source>
        <dbReference type="ARBA" id="ARBA00012379"/>
    </source>
</evidence>
<dbReference type="GO" id="GO:0004170">
    <property type="term" value="F:dUTP diphosphatase activity"/>
    <property type="evidence" value="ECO:0007669"/>
    <property type="project" value="UniProtKB-EC"/>
</dbReference>
<dbReference type="EMBL" id="HG969191">
    <property type="protein sequence ID" value="CDO47488.1"/>
    <property type="molecule type" value="Genomic_DNA"/>
</dbReference>
<dbReference type="InterPro" id="IPR029054">
    <property type="entry name" value="dUTPase-like"/>
</dbReference>
<dbReference type="GO" id="GO:0006226">
    <property type="term" value="P:dUMP biosynthetic process"/>
    <property type="evidence" value="ECO:0007669"/>
    <property type="project" value="InterPro"/>
</dbReference>
<feature type="compositionally biased region" description="Polar residues" evidence="5">
    <location>
        <begin position="48"/>
        <end position="57"/>
    </location>
</feature>
<dbReference type="InterPro" id="IPR008181">
    <property type="entry name" value="dUTPase"/>
</dbReference>
<comment type="similarity">
    <text evidence="1">Belongs to the dUTPase family.</text>
</comment>
<evidence type="ECO:0000256" key="5">
    <source>
        <dbReference type="SAM" id="MobiDB-lite"/>
    </source>
</evidence>
<evidence type="ECO:0000259" key="6">
    <source>
        <dbReference type="Pfam" id="PF00692"/>
    </source>
</evidence>
<dbReference type="EC" id="3.6.1.23" evidence="2"/>
<protein>
    <recommendedName>
        <fullName evidence="2">dUTP diphosphatase</fullName>
        <ecNumber evidence="2">3.6.1.23</ecNumber>
    </recommendedName>
</protein>
<comment type="catalytic activity">
    <reaction evidence="4">
        <text>dUTP + H2O = dUMP + diphosphate + H(+)</text>
        <dbReference type="Rhea" id="RHEA:10248"/>
        <dbReference type="ChEBI" id="CHEBI:15377"/>
        <dbReference type="ChEBI" id="CHEBI:15378"/>
        <dbReference type="ChEBI" id="CHEBI:33019"/>
        <dbReference type="ChEBI" id="CHEBI:61555"/>
        <dbReference type="ChEBI" id="CHEBI:246422"/>
        <dbReference type="EC" id="3.6.1.23"/>
    </reaction>
</comment>
<evidence type="ECO:0000313" key="8">
    <source>
        <dbReference type="Proteomes" id="UP000019801"/>
    </source>
</evidence>
<dbReference type="Proteomes" id="UP000019801">
    <property type="component" value="Chromosome I"/>
</dbReference>
<dbReference type="PANTHER" id="PTHR11241:SF0">
    <property type="entry name" value="DEOXYURIDINE 5'-TRIPHOSPHATE NUCLEOTIDOHYDROLASE"/>
    <property type="match status" value="1"/>
</dbReference>
<gene>
    <name evidence="7" type="primary">dut_2</name>
    <name evidence="7" type="ORF">BM1374165_01515</name>
</gene>
<dbReference type="STRING" id="38323.BM1374165_01515"/>
<dbReference type="SUPFAM" id="SSF51283">
    <property type="entry name" value="dUTPase-like"/>
    <property type="match status" value="1"/>
</dbReference>
<name>X5M8Z7_BARHN</name>
<evidence type="ECO:0000256" key="3">
    <source>
        <dbReference type="ARBA" id="ARBA00023080"/>
    </source>
</evidence>
<dbReference type="AlphaFoldDB" id="X5M8Z7"/>
<keyword evidence="7" id="KW-0378">Hydrolase</keyword>
<dbReference type="Pfam" id="PF00692">
    <property type="entry name" value="dUTPase"/>
    <property type="match status" value="1"/>
</dbReference>